<keyword evidence="1" id="KW-0812">Transmembrane</keyword>
<dbReference type="RefSeq" id="WP_090926631.1">
    <property type="nucleotide sequence ID" value="NZ_FOTY01000008.1"/>
</dbReference>
<dbReference type="AlphaFoldDB" id="A0A1I4LNE2"/>
<keyword evidence="1" id="KW-1133">Transmembrane helix</keyword>
<dbReference type="OrthoDB" id="2720129at2"/>
<reference evidence="2 3" key="1">
    <citation type="submission" date="2016-10" db="EMBL/GenBank/DDBJ databases">
        <authorList>
            <person name="de Groot N.N."/>
        </authorList>
    </citation>
    <scope>NUCLEOTIDE SEQUENCE [LARGE SCALE GENOMIC DNA]</scope>
    <source>
        <strain evidence="2 3">CGMCC 1.6134</strain>
    </source>
</reference>
<keyword evidence="1" id="KW-0472">Membrane</keyword>
<dbReference type="STRING" id="266892.SAMN04488054_10872"/>
<accession>A0A1I4LNE2</accession>
<evidence type="ECO:0000256" key="1">
    <source>
        <dbReference type="SAM" id="Phobius"/>
    </source>
</evidence>
<name>A0A1I4LNE2_9BACI</name>
<gene>
    <name evidence="2" type="ORF">SAMN04488054_10872</name>
</gene>
<keyword evidence="3" id="KW-1185">Reference proteome</keyword>
<feature type="transmembrane region" description="Helical" evidence="1">
    <location>
        <begin position="6"/>
        <end position="23"/>
    </location>
</feature>
<feature type="transmembrane region" description="Helical" evidence="1">
    <location>
        <begin position="57"/>
        <end position="82"/>
    </location>
</feature>
<feature type="transmembrane region" description="Helical" evidence="1">
    <location>
        <begin position="94"/>
        <end position="111"/>
    </location>
</feature>
<sequence>MYAVFAVGLFLGLLLFSFVLILARKSGRFYTASLVTVAAAVIIILYALLVARGFEAMGYVFLAAGFLFAGITGSMVLPFITGKGSKRYSRADKAGLIVIPAAFILTSFLFFR</sequence>
<dbReference type="EMBL" id="FOTY01000008">
    <property type="protein sequence ID" value="SFL92485.1"/>
    <property type="molecule type" value="Genomic_DNA"/>
</dbReference>
<evidence type="ECO:0008006" key="4">
    <source>
        <dbReference type="Google" id="ProtNLM"/>
    </source>
</evidence>
<dbReference type="Proteomes" id="UP000199668">
    <property type="component" value="Unassembled WGS sequence"/>
</dbReference>
<protein>
    <recommendedName>
        <fullName evidence="4">YesK-like protein</fullName>
    </recommendedName>
</protein>
<evidence type="ECO:0000313" key="2">
    <source>
        <dbReference type="EMBL" id="SFL92485.1"/>
    </source>
</evidence>
<organism evidence="2 3">
    <name type="scientific">Salibacterium qingdaonense</name>
    <dbReference type="NCBI Taxonomy" id="266892"/>
    <lineage>
        <taxon>Bacteria</taxon>
        <taxon>Bacillati</taxon>
        <taxon>Bacillota</taxon>
        <taxon>Bacilli</taxon>
        <taxon>Bacillales</taxon>
        <taxon>Bacillaceae</taxon>
    </lineage>
</organism>
<feature type="transmembrane region" description="Helical" evidence="1">
    <location>
        <begin position="30"/>
        <end position="51"/>
    </location>
</feature>
<evidence type="ECO:0000313" key="3">
    <source>
        <dbReference type="Proteomes" id="UP000199668"/>
    </source>
</evidence>
<proteinExistence type="predicted"/>